<proteinExistence type="predicted"/>
<evidence type="ECO:0000256" key="1">
    <source>
        <dbReference type="SAM" id="MobiDB-lite"/>
    </source>
</evidence>
<accession>A0ABN9RP50</accession>
<evidence type="ECO:0000313" key="3">
    <source>
        <dbReference type="Proteomes" id="UP001189429"/>
    </source>
</evidence>
<gene>
    <name evidence="2" type="ORF">PCOR1329_LOCUS22431</name>
</gene>
<dbReference type="Proteomes" id="UP001189429">
    <property type="component" value="Unassembled WGS sequence"/>
</dbReference>
<feature type="region of interest" description="Disordered" evidence="1">
    <location>
        <begin position="1"/>
        <end position="118"/>
    </location>
</feature>
<feature type="compositionally biased region" description="Basic residues" evidence="1">
    <location>
        <begin position="1"/>
        <end position="14"/>
    </location>
</feature>
<reference evidence="2" key="1">
    <citation type="submission" date="2023-10" db="EMBL/GenBank/DDBJ databases">
        <authorList>
            <person name="Chen Y."/>
            <person name="Shah S."/>
            <person name="Dougan E. K."/>
            <person name="Thang M."/>
            <person name="Chan C."/>
        </authorList>
    </citation>
    <scope>NUCLEOTIDE SEQUENCE [LARGE SCALE GENOMIC DNA]</scope>
</reference>
<sequence>MPRPGRRSVRHPLRMARGLPPPALLGTLPAASAARTDHPAGPSARLAAAEEGQEEENRRGGGQEGQEKGEEEEQEGRTALDRPRHTVLQFAGPSGKRRLSWASTETERATQELRPPKKMAPSVLGKLCFKSRFHHLTSLLG</sequence>
<protein>
    <submittedName>
        <fullName evidence="2">Uncharacterized protein</fullName>
    </submittedName>
</protein>
<feature type="compositionally biased region" description="Basic and acidic residues" evidence="1">
    <location>
        <begin position="75"/>
        <end position="84"/>
    </location>
</feature>
<name>A0ABN9RP50_9DINO</name>
<evidence type="ECO:0000313" key="2">
    <source>
        <dbReference type="EMBL" id="CAK0820965.1"/>
    </source>
</evidence>
<feature type="compositionally biased region" description="Low complexity" evidence="1">
    <location>
        <begin position="24"/>
        <end position="34"/>
    </location>
</feature>
<feature type="compositionally biased region" description="Basic and acidic residues" evidence="1">
    <location>
        <begin position="105"/>
        <end position="115"/>
    </location>
</feature>
<feature type="compositionally biased region" description="Basic and acidic residues" evidence="1">
    <location>
        <begin position="55"/>
        <end position="68"/>
    </location>
</feature>
<comment type="caution">
    <text evidence="2">The sequence shown here is derived from an EMBL/GenBank/DDBJ whole genome shotgun (WGS) entry which is preliminary data.</text>
</comment>
<organism evidence="2 3">
    <name type="scientific">Prorocentrum cordatum</name>
    <dbReference type="NCBI Taxonomy" id="2364126"/>
    <lineage>
        <taxon>Eukaryota</taxon>
        <taxon>Sar</taxon>
        <taxon>Alveolata</taxon>
        <taxon>Dinophyceae</taxon>
        <taxon>Prorocentrales</taxon>
        <taxon>Prorocentraceae</taxon>
        <taxon>Prorocentrum</taxon>
    </lineage>
</organism>
<keyword evidence="3" id="KW-1185">Reference proteome</keyword>
<dbReference type="EMBL" id="CAUYUJ010007495">
    <property type="protein sequence ID" value="CAK0820965.1"/>
    <property type="molecule type" value="Genomic_DNA"/>
</dbReference>